<reference evidence="6" key="1">
    <citation type="journal article" date="2019" name="Int. J. Syst. Evol. Microbiol.">
        <title>The Global Catalogue of Microorganisms (GCM) 10K type strain sequencing project: providing services to taxonomists for standard genome sequencing and annotation.</title>
        <authorList>
            <consortium name="The Broad Institute Genomics Platform"/>
            <consortium name="The Broad Institute Genome Sequencing Center for Infectious Disease"/>
            <person name="Wu L."/>
            <person name="Ma J."/>
        </authorList>
    </citation>
    <scope>NUCLEOTIDE SEQUENCE [LARGE SCALE GENOMIC DNA]</scope>
    <source>
        <strain evidence="6">JCM 18200</strain>
    </source>
</reference>
<gene>
    <name evidence="5" type="ORF">GCM10023231_07150</name>
</gene>
<keyword evidence="3" id="KW-0028">Amino-acid biosynthesis</keyword>
<accession>A0ABP9AJV0</accession>
<dbReference type="CDD" id="cd01065">
    <property type="entry name" value="NAD_bind_Shikimate_DH"/>
    <property type="match status" value="1"/>
</dbReference>
<comment type="pathway">
    <text evidence="1">Metabolic intermediate biosynthesis; chorismate biosynthesis; chorismate from D-erythrose 4-phosphate and phosphoenolpyruvate: step 4/7.</text>
</comment>
<evidence type="ECO:0000313" key="5">
    <source>
        <dbReference type="EMBL" id="GAA4782099.1"/>
    </source>
</evidence>
<proteinExistence type="predicted"/>
<keyword evidence="3" id="KW-0057">Aromatic amino acid biosynthesis</keyword>
<sequence>MVFIKLVMKKFGLIGYPLKHSFSKQYFNEKFEREGLTDHHYELLPLQNVSDLPDLLRQQPELCGLNVTIPHKIGVMFYLDKISPEAKEIDAVNCIKIVKSNPVESFFSGEMCMKRVQLEGYNTDVYGFEESLKPLLKKHHHKALVLGNGGAARAVFYVLKKLNVDYDVVSRRANAKQFSYEQLNQEIIEGHPLIINTTPLGTFPKVDEKPVIPYEFIGEKHLLYDLVYNPEETAFLKEGKERGATIKNGLEMLHLQAEKNWEIWNA</sequence>
<organism evidence="5 6">
    <name type="scientific">Olivibacter ginsenosidimutans</name>
    <dbReference type="NCBI Taxonomy" id="1176537"/>
    <lineage>
        <taxon>Bacteria</taxon>
        <taxon>Pseudomonadati</taxon>
        <taxon>Bacteroidota</taxon>
        <taxon>Sphingobacteriia</taxon>
        <taxon>Sphingobacteriales</taxon>
        <taxon>Sphingobacteriaceae</taxon>
        <taxon>Olivibacter</taxon>
    </lineage>
</organism>
<comment type="caution">
    <text evidence="5">The sequence shown here is derived from an EMBL/GenBank/DDBJ whole genome shotgun (WGS) entry which is preliminary data.</text>
</comment>
<dbReference type="Proteomes" id="UP001501411">
    <property type="component" value="Unassembled WGS sequence"/>
</dbReference>
<evidence type="ECO:0000259" key="4">
    <source>
        <dbReference type="Pfam" id="PF08501"/>
    </source>
</evidence>
<evidence type="ECO:0000256" key="3">
    <source>
        <dbReference type="ARBA" id="ARBA00023141"/>
    </source>
</evidence>
<dbReference type="InterPro" id="IPR046346">
    <property type="entry name" value="Aminoacid_DH-like_N_sf"/>
</dbReference>
<dbReference type="Pfam" id="PF08501">
    <property type="entry name" value="Shikimate_dh_N"/>
    <property type="match status" value="1"/>
</dbReference>
<dbReference type="InterPro" id="IPR013708">
    <property type="entry name" value="Shikimate_DH-bd_N"/>
</dbReference>
<dbReference type="PANTHER" id="PTHR21089:SF1">
    <property type="entry name" value="BIFUNCTIONAL 3-DEHYDROQUINATE DEHYDRATASE_SHIKIMATE DEHYDROGENASE, CHLOROPLASTIC"/>
    <property type="match status" value="1"/>
</dbReference>
<dbReference type="PANTHER" id="PTHR21089">
    <property type="entry name" value="SHIKIMATE DEHYDROGENASE"/>
    <property type="match status" value="1"/>
</dbReference>
<feature type="domain" description="Shikimate dehydrogenase substrate binding N-terminal" evidence="4">
    <location>
        <begin position="13"/>
        <end position="95"/>
    </location>
</feature>
<dbReference type="InterPro" id="IPR036291">
    <property type="entry name" value="NAD(P)-bd_dom_sf"/>
</dbReference>
<keyword evidence="6" id="KW-1185">Reference proteome</keyword>
<dbReference type="InterPro" id="IPR022893">
    <property type="entry name" value="Shikimate_DH_fam"/>
</dbReference>
<name>A0ABP9AJV0_9SPHI</name>
<dbReference type="Gene3D" id="3.40.50.720">
    <property type="entry name" value="NAD(P)-binding Rossmann-like Domain"/>
    <property type="match status" value="1"/>
</dbReference>
<dbReference type="SUPFAM" id="SSF51735">
    <property type="entry name" value="NAD(P)-binding Rossmann-fold domains"/>
    <property type="match status" value="1"/>
</dbReference>
<protein>
    <submittedName>
        <fullName evidence="5">Shikimate dehydrogenase</fullName>
    </submittedName>
</protein>
<evidence type="ECO:0000256" key="1">
    <source>
        <dbReference type="ARBA" id="ARBA00004871"/>
    </source>
</evidence>
<evidence type="ECO:0000256" key="2">
    <source>
        <dbReference type="ARBA" id="ARBA00023002"/>
    </source>
</evidence>
<dbReference type="Gene3D" id="3.40.50.10860">
    <property type="entry name" value="Leucine Dehydrogenase, chain A, domain 1"/>
    <property type="match status" value="1"/>
</dbReference>
<dbReference type="SUPFAM" id="SSF53223">
    <property type="entry name" value="Aminoacid dehydrogenase-like, N-terminal domain"/>
    <property type="match status" value="1"/>
</dbReference>
<evidence type="ECO:0000313" key="6">
    <source>
        <dbReference type="Proteomes" id="UP001501411"/>
    </source>
</evidence>
<dbReference type="EMBL" id="BAABIQ010000005">
    <property type="protein sequence ID" value="GAA4782099.1"/>
    <property type="molecule type" value="Genomic_DNA"/>
</dbReference>
<keyword evidence="2" id="KW-0560">Oxidoreductase</keyword>